<dbReference type="AlphaFoldDB" id="A0A835AUA4"/>
<sequence>MVFNGIAPRINRTLLLAHEEAEFWMLAGARGLSALVANRPPG</sequence>
<protein>
    <submittedName>
        <fullName evidence="1">Uncharacterized protein</fullName>
    </submittedName>
</protein>
<comment type="caution">
    <text evidence="1">The sequence shown here is derived from an EMBL/GenBank/DDBJ whole genome shotgun (WGS) entry which is preliminary data.</text>
</comment>
<name>A0A835AUA4_9POAL</name>
<evidence type="ECO:0000313" key="2">
    <source>
        <dbReference type="Proteomes" id="UP000636709"/>
    </source>
</evidence>
<dbReference type="OrthoDB" id="691180at2759"/>
<organism evidence="1 2">
    <name type="scientific">Digitaria exilis</name>
    <dbReference type="NCBI Taxonomy" id="1010633"/>
    <lineage>
        <taxon>Eukaryota</taxon>
        <taxon>Viridiplantae</taxon>
        <taxon>Streptophyta</taxon>
        <taxon>Embryophyta</taxon>
        <taxon>Tracheophyta</taxon>
        <taxon>Spermatophyta</taxon>
        <taxon>Magnoliopsida</taxon>
        <taxon>Liliopsida</taxon>
        <taxon>Poales</taxon>
        <taxon>Poaceae</taxon>
        <taxon>PACMAD clade</taxon>
        <taxon>Panicoideae</taxon>
        <taxon>Panicodae</taxon>
        <taxon>Paniceae</taxon>
        <taxon>Anthephorinae</taxon>
        <taxon>Digitaria</taxon>
    </lineage>
</organism>
<reference evidence="1" key="1">
    <citation type="submission" date="2020-07" db="EMBL/GenBank/DDBJ databases">
        <title>Genome sequence and genetic diversity analysis of an under-domesticated orphan crop, white fonio (Digitaria exilis).</title>
        <authorList>
            <person name="Bennetzen J.L."/>
            <person name="Chen S."/>
            <person name="Ma X."/>
            <person name="Wang X."/>
            <person name="Yssel A.E.J."/>
            <person name="Chaluvadi S.R."/>
            <person name="Johnson M."/>
            <person name="Gangashetty P."/>
            <person name="Hamidou F."/>
            <person name="Sanogo M.D."/>
            <person name="Zwaenepoel A."/>
            <person name="Wallace J."/>
            <person name="Van De Peer Y."/>
            <person name="Van Deynze A."/>
        </authorList>
    </citation>
    <scope>NUCLEOTIDE SEQUENCE</scope>
    <source>
        <tissue evidence="1">Leaves</tissue>
    </source>
</reference>
<dbReference type="EMBL" id="JACEFO010002208">
    <property type="protein sequence ID" value="KAF8673277.1"/>
    <property type="molecule type" value="Genomic_DNA"/>
</dbReference>
<proteinExistence type="predicted"/>
<gene>
    <name evidence="1" type="ORF">HU200_048831</name>
</gene>
<accession>A0A835AUA4</accession>
<dbReference type="Proteomes" id="UP000636709">
    <property type="component" value="Unassembled WGS sequence"/>
</dbReference>
<evidence type="ECO:0000313" key="1">
    <source>
        <dbReference type="EMBL" id="KAF8673277.1"/>
    </source>
</evidence>
<keyword evidence="2" id="KW-1185">Reference proteome</keyword>